<evidence type="ECO:0000313" key="2">
    <source>
        <dbReference type="Proteomes" id="UP000307440"/>
    </source>
</evidence>
<gene>
    <name evidence="1" type="ORF">FA15DRAFT_672223</name>
</gene>
<protein>
    <recommendedName>
        <fullName evidence="3">F-box domain-containing protein</fullName>
    </recommendedName>
</protein>
<evidence type="ECO:0008006" key="3">
    <source>
        <dbReference type="Google" id="ProtNLM"/>
    </source>
</evidence>
<proteinExistence type="predicted"/>
<dbReference type="AlphaFoldDB" id="A0A5C3KPF8"/>
<dbReference type="Proteomes" id="UP000307440">
    <property type="component" value="Unassembled WGS sequence"/>
</dbReference>
<dbReference type="Gene3D" id="3.80.10.10">
    <property type="entry name" value="Ribonuclease Inhibitor"/>
    <property type="match status" value="1"/>
</dbReference>
<accession>A0A5C3KPF8</accession>
<dbReference type="OrthoDB" id="2968423at2759"/>
<organism evidence="1 2">
    <name type="scientific">Coprinopsis marcescibilis</name>
    <name type="common">Agaric fungus</name>
    <name type="synonym">Psathyrella marcescibilis</name>
    <dbReference type="NCBI Taxonomy" id="230819"/>
    <lineage>
        <taxon>Eukaryota</taxon>
        <taxon>Fungi</taxon>
        <taxon>Dikarya</taxon>
        <taxon>Basidiomycota</taxon>
        <taxon>Agaricomycotina</taxon>
        <taxon>Agaricomycetes</taxon>
        <taxon>Agaricomycetidae</taxon>
        <taxon>Agaricales</taxon>
        <taxon>Agaricineae</taxon>
        <taxon>Psathyrellaceae</taxon>
        <taxon>Coprinopsis</taxon>
    </lineage>
</organism>
<sequence>MTLPHDIWVHVSQFLPALLLRDLLSVNHSFFEIAMDCRYRQLIFAYLDDRMLKNMARLRDPAVAKRVRILHIEPSFLNLTDSAPLYFTPSKQQETTLPKHRSLRSMLTDIANLLLEQKNFSRHPKYRIMQALKKREDVVQVLSEVLSGLPNVKDYYVSWTGLPLASPTLSTFLTSPFQLKLRKLSLNVSLDNVPSLMTPESSLPQLEELHLCIHSETVADKLQAANILRRYLAPVISRLRSTLKTFVISAWEATDLSPLFANLAQFPLLDDLSINIPVEPCHLGHPSGTNGFLAKHQSSLRCLRLRPTLYGGKGLAANLFSFHDWILAATAGISFTKLRVLDMTSSLFPTDTSLMCLQRFSRTLTSLSLTGVYRTYEDVFDMLEMATKNSSCGLTHLRIGPVGLCPELIDLMASKLPSLQRLEISARDIYPSLPDADITKFSKTAQIESFFTAMESRSYTSWKLQSLSIVADVLPENDPFEAALEQTFFQCVPSLRFFT</sequence>
<dbReference type="SUPFAM" id="SSF52047">
    <property type="entry name" value="RNI-like"/>
    <property type="match status" value="1"/>
</dbReference>
<evidence type="ECO:0000313" key="1">
    <source>
        <dbReference type="EMBL" id="TFK21763.1"/>
    </source>
</evidence>
<dbReference type="STRING" id="230819.A0A5C3KPF8"/>
<keyword evidence="2" id="KW-1185">Reference proteome</keyword>
<dbReference type="EMBL" id="ML210258">
    <property type="protein sequence ID" value="TFK21763.1"/>
    <property type="molecule type" value="Genomic_DNA"/>
</dbReference>
<reference evidence="1 2" key="1">
    <citation type="journal article" date="2019" name="Nat. Ecol. Evol.">
        <title>Megaphylogeny resolves global patterns of mushroom evolution.</title>
        <authorList>
            <person name="Varga T."/>
            <person name="Krizsan K."/>
            <person name="Foldi C."/>
            <person name="Dima B."/>
            <person name="Sanchez-Garcia M."/>
            <person name="Sanchez-Ramirez S."/>
            <person name="Szollosi G.J."/>
            <person name="Szarkandi J.G."/>
            <person name="Papp V."/>
            <person name="Albert L."/>
            <person name="Andreopoulos W."/>
            <person name="Angelini C."/>
            <person name="Antonin V."/>
            <person name="Barry K.W."/>
            <person name="Bougher N.L."/>
            <person name="Buchanan P."/>
            <person name="Buyck B."/>
            <person name="Bense V."/>
            <person name="Catcheside P."/>
            <person name="Chovatia M."/>
            <person name="Cooper J."/>
            <person name="Damon W."/>
            <person name="Desjardin D."/>
            <person name="Finy P."/>
            <person name="Geml J."/>
            <person name="Haridas S."/>
            <person name="Hughes K."/>
            <person name="Justo A."/>
            <person name="Karasinski D."/>
            <person name="Kautmanova I."/>
            <person name="Kiss B."/>
            <person name="Kocsube S."/>
            <person name="Kotiranta H."/>
            <person name="LaButti K.M."/>
            <person name="Lechner B.E."/>
            <person name="Liimatainen K."/>
            <person name="Lipzen A."/>
            <person name="Lukacs Z."/>
            <person name="Mihaltcheva S."/>
            <person name="Morgado L.N."/>
            <person name="Niskanen T."/>
            <person name="Noordeloos M.E."/>
            <person name="Ohm R.A."/>
            <person name="Ortiz-Santana B."/>
            <person name="Ovrebo C."/>
            <person name="Racz N."/>
            <person name="Riley R."/>
            <person name="Savchenko A."/>
            <person name="Shiryaev A."/>
            <person name="Soop K."/>
            <person name="Spirin V."/>
            <person name="Szebenyi C."/>
            <person name="Tomsovsky M."/>
            <person name="Tulloss R.E."/>
            <person name="Uehling J."/>
            <person name="Grigoriev I.V."/>
            <person name="Vagvolgyi C."/>
            <person name="Papp T."/>
            <person name="Martin F.M."/>
            <person name="Miettinen O."/>
            <person name="Hibbett D.S."/>
            <person name="Nagy L.G."/>
        </authorList>
    </citation>
    <scope>NUCLEOTIDE SEQUENCE [LARGE SCALE GENOMIC DNA]</scope>
    <source>
        <strain evidence="1 2">CBS 121175</strain>
    </source>
</reference>
<name>A0A5C3KPF8_COPMA</name>
<dbReference type="InterPro" id="IPR032675">
    <property type="entry name" value="LRR_dom_sf"/>
</dbReference>